<gene>
    <name evidence="4" type="ORF">H9726_07105</name>
</gene>
<dbReference type="InterPro" id="IPR010982">
    <property type="entry name" value="Lambda_DNA-bd_dom_sf"/>
</dbReference>
<dbReference type="SMART" id="SM00530">
    <property type="entry name" value="HTH_XRE"/>
    <property type="match status" value="1"/>
</dbReference>
<dbReference type="CDD" id="cd00093">
    <property type="entry name" value="HTH_XRE"/>
    <property type="match status" value="1"/>
</dbReference>
<dbReference type="EMBL" id="DXCF01000035">
    <property type="protein sequence ID" value="HIZ10239.1"/>
    <property type="molecule type" value="Genomic_DNA"/>
</dbReference>
<keyword evidence="2" id="KW-0472">Membrane</keyword>
<reference evidence="4" key="1">
    <citation type="journal article" date="2021" name="PeerJ">
        <title>Extensive microbial diversity within the chicken gut microbiome revealed by metagenomics and culture.</title>
        <authorList>
            <person name="Gilroy R."/>
            <person name="Ravi A."/>
            <person name="Getino M."/>
            <person name="Pursley I."/>
            <person name="Horton D.L."/>
            <person name="Alikhan N.F."/>
            <person name="Baker D."/>
            <person name="Gharbi K."/>
            <person name="Hall N."/>
            <person name="Watson M."/>
            <person name="Adriaenssens E.M."/>
            <person name="Foster-Nyarko E."/>
            <person name="Jarju S."/>
            <person name="Secka A."/>
            <person name="Antonio M."/>
            <person name="Oren A."/>
            <person name="Chaudhuri R.R."/>
            <person name="La Ragione R."/>
            <person name="Hildebrand F."/>
            <person name="Pallen M.J."/>
        </authorList>
    </citation>
    <scope>NUCLEOTIDE SEQUENCE</scope>
    <source>
        <strain evidence="4">CHK192-19661</strain>
    </source>
</reference>
<dbReference type="SUPFAM" id="SSF47413">
    <property type="entry name" value="lambda repressor-like DNA-binding domains"/>
    <property type="match status" value="1"/>
</dbReference>
<accession>A0A9D2II92</accession>
<name>A0A9D2II92_9FIRM</name>
<dbReference type="Proteomes" id="UP000824025">
    <property type="component" value="Unassembled WGS sequence"/>
</dbReference>
<feature type="transmembrane region" description="Helical" evidence="2">
    <location>
        <begin position="250"/>
        <end position="271"/>
    </location>
</feature>
<organism evidence="4 5">
    <name type="scientific">Candidatus Borkfalkia avicola</name>
    <dbReference type="NCBI Taxonomy" id="2838503"/>
    <lineage>
        <taxon>Bacteria</taxon>
        <taxon>Bacillati</taxon>
        <taxon>Bacillota</taxon>
        <taxon>Clostridia</taxon>
        <taxon>Christensenellales</taxon>
        <taxon>Christensenellaceae</taxon>
        <taxon>Candidatus Borkfalkia</taxon>
    </lineage>
</organism>
<feature type="transmembrane region" description="Helical" evidence="2">
    <location>
        <begin position="283"/>
        <end position="306"/>
    </location>
</feature>
<evidence type="ECO:0000313" key="5">
    <source>
        <dbReference type="Proteomes" id="UP000824025"/>
    </source>
</evidence>
<reference evidence="4" key="2">
    <citation type="submission" date="2021-04" db="EMBL/GenBank/DDBJ databases">
        <authorList>
            <person name="Gilroy R."/>
        </authorList>
    </citation>
    <scope>NUCLEOTIDE SEQUENCE</scope>
    <source>
        <strain evidence="4">CHK192-19661</strain>
    </source>
</reference>
<sequence>MTKTNIGEFIAALRKSSGYTQQEVADRLGVSNKTVSSWETGASCPDISMLPSIAELFGVTCDELLRGERIPADEPPQIAERKREKALAFRTARYKNSASTAALVSVGLSAAGVLLTLVLGIGANRSNLGFWIGTIFLLAAVLTVCIWCGRIRFLAFCGGEEESPTELRGYIFRMQGRALLFCAAAFGFILPHAFAPSSNAGMFLYSALTWGAYCAAAAFLLAGLIYLIVKTYSRAFPAEQQEKRRRTLRHALFTFGPATLLTVGWVIFATYWVDTYDGHSPAWLVFLFFAVPVLLFAAAATAFFLCRRAYKRRKQ</sequence>
<protein>
    <submittedName>
        <fullName evidence="4">Helix-turn-helix domain-containing protein</fullName>
    </submittedName>
</protein>
<feature type="domain" description="HTH cro/C1-type" evidence="3">
    <location>
        <begin position="10"/>
        <end position="64"/>
    </location>
</feature>
<keyword evidence="1" id="KW-0238">DNA-binding</keyword>
<comment type="caution">
    <text evidence="4">The sequence shown here is derived from an EMBL/GenBank/DDBJ whole genome shotgun (WGS) entry which is preliminary data.</text>
</comment>
<evidence type="ECO:0000256" key="1">
    <source>
        <dbReference type="ARBA" id="ARBA00023125"/>
    </source>
</evidence>
<feature type="transmembrane region" description="Helical" evidence="2">
    <location>
        <begin position="207"/>
        <end position="229"/>
    </location>
</feature>
<evidence type="ECO:0000256" key="2">
    <source>
        <dbReference type="SAM" id="Phobius"/>
    </source>
</evidence>
<dbReference type="PANTHER" id="PTHR46558">
    <property type="entry name" value="TRACRIPTIONAL REGULATORY PROTEIN-RELATED-RELATED"/>
    <property type="match status" value="1"/>
</dbReference>
<feature type="transmembrane region" description="Helical" evidence="2">
    <location>
        <begin position="178"/>
        <end position="195"/>
    </location>
</feature>
<dbReference type="GO" id="GO:0003677">
    <property type="term" value="F:DNA binding"/>
    <property type="evidence" value="ECO:0007669"/>
    <property type="project" value="UniProtKB-KW"/>
</dbReference>
<evidence type="ECO:0000259" key="3">
    <source>
        <dbReference type="PROSITE" id="PS50943"/>
    </source>
</evidence>
<dbReference type="Gene3D" id="1.10.260.40">
    <property type="entry name" value="lambda repressor-like DNA-binding domains"/>
    <property type="match status" value="1"/>
</dbReference>
<evidence type="ECO:0000313" key="4">
    <source>
        <dbReference type="EMBL" id="HIZ10239.1"/>
    </source>
</evidence>
<dbReference type="PANTHER" id="PTHR46558:SF11">
    <property type="entry name" value="HTH-TYPE TRANSCRIPTIONAL REGULATOR XRE"/>
    <property type="match status" value="1"/>
</dbReference>
<keyword evidence="2" id="KW-0812">Transmembrane</keyword>
<feature type="transmembrane region" description="Helical" evidence="2">
    <location>
        <begin position="128"/>
        <end position="148"/>
    </location>
</feature>
<dbReference type="InterPro" id="IPR001387">
    <property type="entry name" value="Cro/C1-type_HTH"/>
</dbReference>
<dbReference type="AlphaFoldDB" id="A0A9D2II92"/>
<dbReference type="PROSITE" id="PS50943">
    <property type="entry name" value="HTH_CROC1"/>
    <property type="match status" value="1"/>
</dbReference>
<proteinExistence type="predicted"/>
<keyword evidence="2" id="KW-1133">Transmembrane helix</keyword>
<feature type="transmembrane region" description="Helical" evidence="2">
    <location>
        <begin position="100"/>
        <end position="122"/>
    </location>
</feature>
<dbReference type="Pfam" id="PF01381">
    <property type="entry name" value="HTH_3"/>
    <property type="match status" value="1"/>
</dbReference>